<reference evidence="11" key="1">
    <citation type="submission" date="2021-11" db="EMBL/GenBank/DDBJ databases">
        <authorList>
            <person name="Qingchun L."/>
            <person name="Dong Z."/>
            <person name="Zongwei Q."/>
            <person name="Jia Z."/>
            <person name="Duotao L."/>
        </authorList>
    </citation>
    <scope>NUCLEOTIDE SEQUENCE</scope>
    <source>
        <strain evidence="11">WLY-B-L2</strain>
    </source>
</reference>
<evidence type="ECO:0000256" key="8">
    <source>
        <dbReference type="ARBA" id="ARBA00023065"/>
    </source>
</evidence>
<evidence type="ECO:0000256" key="4">
    <source>
        <dbReference type="ARBA" id="ARBA00022538"/>
    </source>
</evidence>
<evidence type="ECO:0000256" key="1">
    <source>
        <dbReference type="ARBA" id="ARBA00004651"/>
    </source>
</evidence>
<feature type="transmembrane region" description="Helical" evidence="10">
    <location>
        <begin position="194"/>
        <end position="213"/>
    </location>
</feature>
<sequence>MKFRNKKLFKINELQILIWGFLIIIFIGTILLWLPISSQNHIHTNFIDSLFVATSATCVTGLVTVDTGTHWSYFGKTVILILIQVGGLGFMAFSTLIALVSGRKITLKERLLIHESLNSFNIQGLVKMSKYILIFTFSVESIGAAILSFQFVPQFGFRKGLFYSIFHSISAFCNAGIDLVGKGKSLVPYYNNEMVILTISVLIMIGGLGFYVWQEIYNLKSFRDVRRISLHSKVCITMAIVLLILGTIFFLLFEFNNPATMKNMTLGDKMLSSFFASVSLRTAGFNSISISDMSESSKLLTIVFMFIGGAPGSTAGGIKTTTAALIIMTAVSVIMGRRETEIYKKTIKKDLVYKAIVILVIYMILILIFSMILGVTESEQSLEAIFFECVSAFGTAGLSLGITPNLSIIGKIIIVISMFFGRLGGLTIILSMVNRKIPKSIKYPEGKILIG</sequence>
<dbReference type="InterPro" id="IPR003445">
    <property type="entry name" value="Cat_transpt"/>
</dbReference>
<evidence type="ECO:0000313" key="11">
    <source>
        <dbReference type="EMBL" id="MCC9293418.1"/>
    </source>
</evidence>
<feature type="transmembrane region" description="Helical" evidence="10">
    <location>
        <begin position="131"/>
        <end position="152"/>
    </location>
</feature>
<keyword evidence="5 10" id="KW-0812">Transmembrane</keyword>
<accession>A0ABS8N3N1</accession>
<feature type="transmembrane region" description="Helical" evidence="10">
    <location>
        <begin position="77"/>
        <end position="100"/>
    </location>
</feature>
<dbReference type="EMBL" id="JAJJPB010000001">
    <property type="protein sequence ID" value="MCC9293418.1"/>
    <property type="molecule type" value="Genomic_DNA"/>
</dbReference>
<comment type="caution">
    <text evidence="11">The sequence shown here is derived from an EMBL/GenBank/DDBJ whole genome shotgun (WGS) entry which is preliminary data.</text>
</comment>
<name>A0ABS8N3N1_9CLOT</name>
<gene>
    <name evidence="11" type="ORF">LN736_00820</name>
</gene>
<dbReference type="PANTHER" id="PTHR32024:SF1">
    <property type="entry name" value="KTR SYSTEM POTASSIUM UPTAKE PROTEIN B"/>
    <property type="match status" value="1"/>
</dbReference>
<evidence type="ECO:0000256" key="9">
    <source>
        <dbReference type="ARBA" id="ARBA00023136"/>
    </source>
</evidence>
<dbReference type="RefSeq" id="WP_150357275.1">
    <property type="nucleotide sequence ID" value="NZ_JAJJPB010000001.1"/>
</dbReference>
<keyword evidence="12" id="KW-1185">Reference proteome</keyword>
<feature type="transmembrane region" description="Helical" evidence="10">
    <location>
        <begin position="16"/>
        <end position="34"/>
    </location>
</feature>
<keyword evidence="6" id="KW-0630">Potassium</keyword>
<dbReference type="Pfam" id="PF02386">
    <property type="entry name" value="TrkH"/>
    <property type="match status" value="1"/>
</dbReference>
<keyword evidence="4" id="KW-0633">Potassium transport</keyword>
<evidence type="ECO:0000256" key="3">
    <source>
        <dbReference type="ARBA" id="ARBA00022475"/>
    </source>
</evidence>
<evidence type="ECO:0000256" key="10">
    <source>
        <dbReference type="SAM" id="Phobius"/>
    </source>
</evidence>
<feature type="transmembrane region" description="Helical" evidence="10">
    <location>
        <begin position="351"/>
        <end position="373"/>
    </location>
</feature>
<proteinExistence type="predicted"/>
<feature type="transmembrane region" description="Helical" evidence="10">
    <location>
        <begin position="302"/>
        <end position="331"/>
    </location>
</feature>
<evidence type="ECO:0000256" key="2">
    <source>
        <dbReference type="ARBA" id="ARBA00022448"/>
    </source>
</evidence>
<dbReference type="Proteomes" id="UP001165422">
    <property type="component" value="Unassembled WGS sequence"/>
</dbReference>
<feature type="transmembrane region" description="Helical" evidence="10">
    <location>
        <begin position="46"/>
        <end position="65"/>
    </location>
</feature>
<keyword evidence="2" id="KW-0813">Transport</keyword>
<evidence type="ECO:0000256" key="6">
    <source>
        <dbReference type="ARBA" id="ARBA00022958"/>
    </source>
</evidence>
<evidence type="ECO:0000256" key="7">
    <source>
        <dbReference type="ARBA" id="ARBA00022989"/>
    </source>
</evidence>
<feature type="transmembrane region" description="Helical" evidence="10">
    <location>
        <begin position="408"/>
        <end position="433"/>
    </location>
</feature>
<feature type="transmembrane region" description="Helical" evidence="10">
    <location>
        <begin position="234"/>
        <end position="253"/>
    </location>
</feature>
<evidence type="ECO:0000256" key="5">
    <source>
        <dbReference type="ARBA" id="ARBA00022692"/>
    </source>
</evidence>
<keyword evidence="8" id="KW-0406">Ion transport</keyword>
<keyword evidence="9 10" id="KW-0472">Membrane</keyword>
<protein>
    <submittedName>
        <fullName evidence="11">TrkH family potassium uptake protein</fullName>
    </submittedName>
</protein>
<keyword evidence="3" id="KW-1003">Cell membrane</keyword>
<organism evidence="11 12">
    <name type="scientific">Clostridium aromativorans</name>
    <dbReference type="NCBI Taxonomy" id="2836848"/>
    <lineage>
        <taxon>Bacteria</taxon>
        <taxon>Bacillati</taxon>
        <taxon>Bacillota</taxon>
        <taxon>Clostridia</taxon>
        <taxon>Eubacteriales</taxon>
        <taxon>Clostridiaceae</taxon>
        <taxon>Clostridium</taxon>
    </lineage>
</organism>
<dbReference type="PANTHER" id="PTHR32024">
    <property type="entry name" value="TRK SYSTEM POTASSIUM UPTAKE PROTEIN TRKG-RELATED"/>
    <property type="match status" value="1"/>
</dbReference>
<keyword evidence="7 10" id="KW-1133">Transmembrane helix</keyword>
<comment type="subcellular location">
    <subcellularLocation>
        <location evidence="1">Cell membrane</location>
        <topology evidence="1">Multi-pass membrane protein</topology>
    </subcellularLocation>
</comment>
<dbReference type="NCBIfam" id="TIGR00933">
    <property type="entry name" value="2a38"/>
    <property type="match status" value="1"/>
</dbReference>
<evidence type="ECO:0000313" key="12">
    <source>
        <dbReference type="Proteomes" id="UP001165422"/>
    </source>
</evidence>
<dbReference type="InterPro" id="IPR004772">
    <property type="entry name" value="TrkH"/>
</dbReference>